<evidence type="ECO:0000313" key="3">
    <source>
        <dbReference type="EMBL" id="ORC35035.1"/>
    </source>
</evidence>
<dbReference type="InterPro" id="IPR009029">
    <property type="entry name" value="HMG_CoA_Rdtase_sub-bd_dom_sf"/>
</dbReference>
<dbReference type="InterPro" id="IPR009023">
    <property type="entry name" value="HMG_CoA_Rdtase_NAD(P)-bd_sf"/>
</dbReference>
<proteinExistence type="inferred from homology"/>
<dbReference type="SUPFAM" id="SSF56542">
    <property type="entry name" value="Substrate-binding domain of HMG-CoA reductase"/>
    <property type="match status" value="1"/>
</dbReference>
<dbReference type="InterPro" id="IPR023074">
    <property type="entry name" value="HMG_CoA_Rdtase_cat_sf"/>
</dbReference>
<dbReference type="Proteomes" id="UP000192343">
    <property type="component" value="Unassembled WGS sequence"/>
</dbReference>
<dbReference type="Gene3D" id="3.90.770.10">
    <property type="entry name" value="3-hydroxy-3-methylglutaryl-coenzyme A Reductase, Chain A, domain 2"/>
    <property type="match status" value="1"/>
</dbReference>
<organism evidence="3 4">
    <name type="scientific">Marispirochaeta aestuarii</name>
    <dbReference type="NCBI Taxonomy" id="1963862"/>
    <lineage>
        <taxon>Bacteria</taxon>
        <taxon>Pseudomonadati</taxon>
        <taxon>Spirochaetota</taxon>
        <taxon>Spirochaetia</taxon>
        <taxon>Spirochaetales</taxon>
        <taxon>Spirochaetaceae</taxon>
        <taxon>Marispirochaeta</taxon>
    </lineage>
</organism>
<dbReference type="InterPro" id="IPR023076">
    <property type="entry name" value="HMG_CoA_Rdtase_CS"/>
</dbReference>
<reference evidence="3 4" key="1">
    <citation type="submission" date="2017-03" db="EMBL/GenBank/DDBJ databases">
        <title>Draft Genome sequence of Marispirochaeta sp. strain JC444.</title>
        <authorList>
            <person name="Shivani Y."/>
            <person name="Subhash Y."/>
            <person name="Sasikala C."/>
            <person name="Ramana C."/>
        </authorList>
    </citation>
    <scope>NUCLEOTIDE SEQUENCE [LARGE SCALE GENOMIC DNA]</scope>
    <source>
        <strain evidence="3 4">JC444</strain>
    </source>
</reference>
<dbReference type="GO" id="GO:0004420">
    <property type="term" value="F:hydroxymethylglutaryl-CoA reductase (NADPH) activity"/>
    <property type="evidence" value="ECO:0007669"/>
    <property type="project" value="InterPro"/>
</dbReference>
<comment type="similarity">
    <text evidence="1">Belongs to the HMG-CoA reductase family.</text>
</comment>
<dbReference type="InterPro" id="IPR002202">
    <property type="entry name" value="HMG_CoA_Rdtase"/>
</dbReference>
<dbReference type="AlphaFoldDB" id="A0A1Y1RXK4"/>
<dbReference type="SUPFAM" id="SSF55035">
    <property type="entry name" value="NAD-binding domain of HMG-CoA reductase"/>
    <property type="match status" value="1"/>
</dbReference>
<evidence type="ECO:0000256" key="1">
    <source>
        <dbReference type="ARBA" id="ARBA00007661"/>
    </source>
</evidence>
<keyword evidence="2" id="KW-0560">Oxidoreductase</keyword>
<dbReference type="PRINTS" id="PR00071">
    <property type="entry name" value="HMGCOARDTASE"/>
</dbReference>
<evidence type="ECO:0000256" key="2">
    <source>
        <dbReference type="ARBA" id="ARBA00023002"/>
    </source>
</evidence>
<dbReference type="PANTHER" id="PTHR10572">
    <property type="entry name" value="3-HYDROXY-3-METHYLGLUTARYL-COENZYME A REDUCTASE"/>
    <property type="match status" value="1"/>
</dbReference>
<keyword evidence="4" id="KW-1185">Reference proteome</keyword>
<protein>
    <recommendedName>
        <fullName evidence="5">Hydroxymethylglutaryl-CoA reductase (NADPH)</fullName>
    </recommendedName>
</protein>
<dbReference type="PANTHER" id="PTHR10572:SF24">
    <property type="entry name" value="3-HYDROXY-3-METHYLGLUTARYL-COENZYME A REDUCTASE"/>
    <property type="match status" value="1"/>
</dbReference>
<dbReference type="PROSITE" id="PS50065">
    <property type="entry name" value="HMG_COA_REDUCTASE_4"/>
    <property type="match status" value="1"/>
</dbReference>
<dbReference type="Pfam" id="PF00368">
    <property type="entry name" value="HMG-CoA_red"/>
    <property type="match status" value="1"/>
</dbReference>
<evidence type="ECO:0008006" key="5">
    <source>
        <dbReference type="Google" id="ProtNLM"/>
    </source>
</evidence>
<dbReference type="GO" id="GO:0015936">
    <property type="term" value="P:coenzyme A metabolic process"/>
    <property type="evidence" value="ECO:0007669"/>
    <property type="project" value="InterPro"/>
</dbReference>
<dbReference type="PROSITE" id="PS00066">
    <property type="entry name" value="HMG_COA_REDUCTASE_1"/>
    <property type="match status" value="1"/>
</dbReference>
<evidence type="ECO:0000313" key="4">
    <source>
        <dbReference type="Proteomes" id="UP000192343"/>
    </source>
</evidence>
<dbReference type="EMBL" id="MWQY01000010">
    <property type="protein sequence ID" value="ORC35035.1"/>
    <property type="molecule type" value="Genomic_DNA"/>
</dbReference>
<accession>A0A1Y1RXK4</accession>
<dbReference type="RefSeq" id="WP_083050472.1">
    <property type="nucleotide sequence ID" value="NZ_MWQY01000010.1"/>
</dbReference>
<dbReference type="Gene3D" id="3.30.70.420">
    <property type="entry name" value="Hydroxymethylglutaryl-CoA reductase, class I/II, NAD/NADP-binding domain"/>
    <property type="match status" value="1"/>
</dbReference>
<comment type="caution">
    <text evidence="3">The sequence shown here is derived from an EMBL/GenBank/DDBJ whole genome shotgun (WGS) entry which is preliminary data.</text>
</comment>
<name>A0A1Y1RXK4_9SPIO</name>
<dbReference type="STRING" id="1963862.B4O97_09865"/>
<dbReference type="OrthoDB" id="9764892at2"/>
<sequence length="433" mass="46510">MDKLKEIKDRFAEGEIKQQHLETMIFNEVYDSDASRLQDACHDAARIRCSVAEESTGVSLDLIKNSRLDNSGLSEGHLLTGIEMKVGAALIPMGLAGPVKISGEYAKGEYYLPLATNEAALVAGVQRGVKAINMSGGIRTQVTFDGMSRAPLLEAPDIDAAKKFCIRVQEDRDLIQELNKEIKDPFVRLEYIEPYQLGTKVFLRMVCKTGDAMGMNGVTKASADIARRILKDLEGWKLITISSNLCTDKKASHINILQGRGKSVHAEVFVPEEVLQKVFKKGVTSRSVERVVFHKCYLGSTLSGTISGFNVNAANALAAFFAATGQDMAHVVSSSAAFVQADAVEGGLHFMVSMPSLEIATIGGGTNFGTAREALKLLGCGEIGTSPDDNENVKRLAEICCTAVAALDLNTACAQAAGYEMADSHVALARGEK</sequence>
<gene>
    <name evidence="3" type="ORF">B4O97_09865</name>
</gene>